<proteinExistence type="predicted"/>
<name>A0A915HHG9_ROMCU</name>
<evidence type="ECO:0000313" key="2">
    <source>
        <dbReference type="WBParaSite" id="nRc.2.0.1.t01073-RA"/>
    </source>
</evidence>
<keyword evidence="1" id="KW-1185">Reference proteome</keyword>
<organism evidence="1 2">
    <name type="scientific">Romanomermis culicivorax</name>
    <name type="common">Nematode worm</name>
    <dbReference type="NCBI Taxonomy" id="13658"/>
    <lineage>
        <taxon>Eukaryota</taxon>
        <taxon>Metazoa</taxon>
        <taxon>Ecdysozoa</taxon>
        <taxon>Nematoda</taxon>
        <taxon>Enoplea</taxon>
        <taxon>Dorylaimia</taxon>
        <taxon>Mermithida</taxon>
        <taxon>Mermithoidea</taxon>
        <taxon>Mermithidae</taxon>
        <taxon>Romanomermis</taxon>
    </lineage>
</organism>
<accession>A0A915HHG9</accession>
<dbReference type="AlphaFoldDB" id="A0A915HHG9"/>
<dbReference type="Proteomes" id="UP000887565">
    <property type="component" value="Unplaced"/>
</dbReference>
<reference evidence="2" key="1">
    <citation type="submission" date="2022-11" db="UniProtKB">
        <authorList>
            <consortium name="WormBaseParasite"/>
        </authorList>
    </citation>
    <scope>IDENTIFICATION</scope>
</reference>
<protein>
    <submittedName>
        <fullName evidence="2">Uncharacterized protein</fullName>
    </submittedName>
</protein>
<evidence type="ECO:0000313" key="1">
    <source>
        <dbReference type="Proteomes" id="UP000887565"/>
    </source>
</evidence>
<sequence>MTTMGEQKSKKTFQKNSNGDEEELYLNFVDILGTVARNCSSLVKKMQLNPAMKNCSTDGMATNVNNVSKCRD</sequence>
<dbReference type="WBParaSite" id="nRc.2.0.1.t01073-RA">
    <property type="protein sequence ID" value="nRc.2.0.1.t01073-RA"/>
    <property type="gene ID" value="nRc.2.0.1.g01073"/>
</dbReference>